<evidence type="ECO:0000256" key="9">
    <source>
        <dbReference type="ARBA" id="ARBA00023004"/>
    </source>
</evidence>
<evidence type="ECO:0000256" key="5">
    <source>
        <dbReference type="ARBA" id="ARBA00022723"/>
    </source>
</evidence>
<proteinExistence type="inferred from homology"/>
<keyword evidence="8" id="KW-0560">Oxidoreductase</keyword>
<evidence type="ECO:0000256" key="1">
    <source>
        <dbReference type="ARBA" id="ARBA00004196"/>
    </source>
</evidence>
<gene>
    <name evidence="12" type="ORF">BROSI_A3711</name>
</gene>
<evidence type="ECO:0000313" key="12">
    <source>
        <dbReference type="EMBL" id="GAN35163.1"/>
    </source>
</evidence>
<comment type="subcellular location">
    <subcellularLocation>
        <location evidence="1">Cell envelope</location>
    </subcellularLocation>
</comment>
<evidence type="ECO:0000256" key="3">
    <source>
        <dbReference type="ARBA" id="ARBA00011887"/>
    </source>
</evidence>
<dbReference type="PANTHER" id="PTHR30633">
    <property type="entry name" value="CYTOCHROME C-552 RESPIRATORY NITRITE REDUCTASE"/>
    <property type="match status" value="1"/>
</dbReference>
<dbReference type="RefSeq" id="WP_052565197.1">
    <property type="nucleotide sequence ID" value="NZ_BAFN01000001.1"/>
</dbReference>
<keyword evidence="13" id="KW-1185">Reference proteome</keyword>
<keyword evidence="7" id="KW-0106">Calcium</keyword>
<comment type="caution">
    <text evidence="12">The sequence shown here is derived from an EMBL/GenBank/DDBJ whole genome shotgun (WGS) entry which is preliminary data.</text>
</comment>
<accession>A0ABQ0K2L7</accession>
<evidence type="ECO:0000256" key="6">
    <source>
        <dbReference type="ARBA" id="ARBA00022729"/>
    </source>
</evidence>
<keyword evidence="4" id="KW-0349">Heme</keyword>
<keyword evidence="5" id="KW-0479">Metal-binding</keyword>
<evidence type="ECO:0000256" key="8">
    <source>
        <dbReference type="ARBA" id="ARBA00023002"/>
    </source>
</evidence>
<comment type="catalytic activity">
    <reaction evidence="10">
        <text>6 Fe(III)-[cytochrome c] + NH4(+) + 2 H2O = 6 Fe(II)-[cytochrome c] + nitrite + 8 H(+)</text>
        <dbReference type="Rhea" id="RHEA:13089"/>
        <dbReference type="Rhea" id="RHEA-COMP:10350"/>
        <dbReference type="Rhea" id="RHEA-COMP:14399"/>
        <dbReference type="ChEBI" id="CHEBI:15377"/>
        <dbReference type="ChEBI" id="CHEBI:15378"/>
        <dbReference type="ChEBI" id="CHEBI:16301"/>
        <dbReference type="ChEBI" id="CHEBI:28938"/>
        <dbReference type="ChEBI" id="CHEBI:29033"/>
        <dbReference type="ChEBI" id="CHEBI:29034"/>
        <dbReference type="EC" id="1.7.2.2"/>
    </reaction>
</comment>
<evidence type="ECO:0000256" key="7">
    <source>
        <dbReference type="ARBA" id="ARBA00022837"/>
    </source>
</evidence>
<dbReference type="Pfam" id="PF02335">
    <property type="entry name" value="Cytochrom_C552"/>
    <property type="match status" value="1"/>
</dbReference>
<dbReference type="Gene3D" id="1.10.1130.10">
    <property type="entry name" value="Flavocytochrome C3, Chain A"/>
    <property type="match status" value="1"/>
</dbReference>
<keyword evidence="11" id="KW-0472">Membrane</keyword>
<dbReference type="SUPFAM" id="SSF48695">
    <property type="entry name" value="Multiheme cytochromes"/>
    <property type="match status" value="1"/>
</dbReference>
<dbReference type="PANTHER" id="PTHR30633:SF0">
    <property type="entry name" value="CYTOCHROME C-552"/>
    <property type="match status" value="1"/>
</dbReference>
<keyword evidence="9" id="KW-0408">Iron</keyword>
<keyword evidence="11" id="KW-0812">Transmembrane</keyword>
<feature type="transmembrane region" description="Helical" evidence="11">
    <location>
        <begin position="15"/>
        <end position="35"/>
    </location>
</feature>
<organism evidence="12 13">
    <name type="scientific">Candidatus Brocadia sinica JPN1</name>
    <dbReference type="NCBI Taxonomy" id="1197129"/>
    <lineage>
        <taxon>Bacteria</taxon>
        <taxon>Pseudomonadati</taxon>
        <taxon>Planctomycetota</taxon>
        <taxon>Candidatus Brocadiia</taxon>
        <taxon>Candidatus Brocadiales</taxon>
        <taxon>Candidatus Brocadiaceae</taxon>
        <taxon>Candidatus Brocadia</taxon>
    </lineage>
</organism>
<evidence type="ECO:0000313" key="13">
    <source>
        <dbReference type="Proteomes" id="UP000032309"/>
    </source>
</evidence>
<keyword evidence="11" id="KW-1133">Transmembrane helix</keyword>
<name>A0ABQ0K2L7_9BACT</name>
<keyword evidence="6" id="KW-0732">Signal</keyword>
<dbReference type="PIRSF" id="PIRSF000243">
    <property type="entry name" value="Cyt_c552"/>
    <property type="match status" value="1"/>
</dbReference>
<dbReference type="EC" id="1.7.2.2" evidence="3"/>
<comment type="similarity">
    <text evidence="2">Belongs to the cytochrome c-552 family.</text>
</comment>
<sequence length="488" mass="55822">MNRQSPVHFRASTKIFYLLIIVVVAVATVGVILLLKNVTRRKEEAKQHVFRVVEVTEDTVDPVIWGKNYPRQYDGYRRTVDTERTRHGGSDAFNKLEEDPHWREIFKGYAFGVDYREDRGHAYMLSDQDITERIKIVKQPGACLHCHSSVLPAYREAGIQAGIPADKAHRQEQIMKGFEIVCAMPYDEARKMVSHPVSCIDCHDPETMQLRVTRPAFLNAIRELARSDYPLPHLPSIERWRKEGRKAEYDVNVMATRQEMRSFACGQCHVEYYFKGEGKLLTYPWQKGMRVDQIEGYYDETGFKDWTHKATGAPVLKAQHPEFEMWSQGIHARSGVACADCHMPYKRDGAIKISDHNVRSPLLNVSNACQTCHHFSESELKSRVELIQDRTRDLMVRAEVAVVALIHDVQRAQESGIPEEQLKAAQTLHRKAQWRLDFVAAENSMGFHAPQEAARILGEAIDYARQGQLEILKLQTTATAKDKPVKAN</sequence>
<dbReference type="EMBL" id="BAFN01000001">
    <property type="protein sequence ID" value="GAN35163.1"/>
    <property type="molecule type" value="Genomic_DNA"/>
</dbReference>
<evidence type="ECO:0000256" key="11">
    <source>
        <dbReference type="SAM" id="Phobius"/>
    </source>
</evidence>
<dbReference type="Gene3D" id="1.20.140.10">
    <property type="entry name" value="Butyryl-CoA Dehydrogenase, subunit A, domain 3"/>
    <property type="match status" value="1"/>
</dbReference>
<dbReference type="CDD" id="cd00548">
    <property type="entry name" value="NrfA-like"/>
    <property type="match status" value="1"/>
</dbReference>
<dbReference type="InterPro" id="IPR003321">
    <property type="entry name" value="Cyt_c552"/>
</dbReference>
<evidence type="ECO:0000256" key="2">
    <source>
        <dbReference type="ARBA" id="ARBA00009288"/>
    </source>
</evidence>
<evidence type="ECO:0000256" key="10">
    <source>
        <dbReference type="ARBA" id="ARBA00049131"/>
    </source>
</evidence>
<reference evidence="13" key="1">
    <citation type="journal article" date="2015" name="Genome Announc.">
        <title>Draft Genome Sequence of an Anaerobic Ammonium-Oxidizing Bacterium, "Candidatus Brocadia sinica".</title>
        <authorList>
            <person name="Oshiki M."/>
            <person name="Shinyako-Hata K."/>
            <person name="Satoh H."/>
            <person name="Okabe S."/>
        </authorList>
    </citation>
    <scope>NUCLEOTIDE SEQUENCE [LARGE SCALE GENOMIC DNA]</scope>
    <source>
        <strain evidence="13">JPN1</strain>
    </source>
</reference>
<evidence type="ECO:0000256" key="4">
    <source>
        <dbReference type="ARBA" id="ARBA00022617"/>
    </source>
</evidence>
<dbReference type="InterPro" id="IPR036280">
    <property type="entry name" value="Multihaem_cyt_sf"/>
</dbReference>
<protein>
    <recommendedName>
        <fullName evidence="3">nitrite reductase (cytochrome; ammonia-forming)</fullName>
        <ecNumber evidence="3">1.7.2.2</ecNumber>
    </recommendedName>
</protein>
<dbReference type="Proteomes" id="UP000032309">
    <property type="component" value="Unassembled WGS sequence"/>
</dbReference>